<dbReference type="Proteomes" id="UP000041254">
    <property type="component" value="Unassembled WGS sequence"/>
</dbReference>
<keyword evidence="3" id="KW-1185">Reference proteome</keyword>
<organism evidence="2 3">
    <name type="scientific">Vitrella brassicaformis (strain CCMP3155)</name>
    <dbReference type="NCBI Taxonomy" id="1169540"/>
    <lineage>
        <taxon>Eukaryota</taxon>
        <taxon>Sar</taxon>
        <taxon>Alveolata</taxon>
        <taxon>Colpodellida</taxon>
        <taxon>Vitrellaceae</taxon>
        <taxon>Vitrella</taxon>
    </lineage>
</organism>
<evidence type="ECO:0000313" key="2">
    <source>
        <dbReference type="EMBL" id="CEM11805.1"/>
    </source>
</evidence>
<feature type="compositionally biased region" description="Pro residues" evidence="1">
    <location>
        <begin position="1"/>
        <end position="14"/>
    </location>
</feature>
<evidence type="ECO:0000313" key="3">
    <source>
        <dbReference type="Proteomes" id="UP000041254"/>
    </source>
</evidence>
<dbReference type="EMBL" id="CDMY01000425">
    <property type="protein sequence ID" value="CEM11805.1"/>
    <property type="molecule type" value="Genomic_DNA"/>
</dbReference>
<protein>
    <submittedName>
        <fullName evidence="2">Uncharacterized protein</fullName>
    </submittedName>
</protein>
<reference evidence="2 3" key="1">
    <citation type="submission" date="2014-11" db="EMBL/GenBank/DDBJ databases">
        <authorList>
            <person name="Zhu J."/>
            <person name="Qi W."/>
            <person name="Song R."/>
        </authorList>
    </citation>
    <scope>NUCLEOTIDE SEQUENCE [LARGE SCALE GENOMIC DNA]</scope>
</reference>
<dbReference type="VEuPathDB" id="CryptoDB:Vbra_9126"/>
<gene>
    <name evidence="2" type="ORF">Vbra_9126</name>
</gene>
<evidence type="ECO:0000256" key="1">
    <source>
        <dbReference type="SAM" id="MobiDB-lite"/>
    </source>
</evidence>
<name>A0A0G4FF41_VITBC</name>
<feature type="region of interest" description="Disordered" evidence="1">
    <location>
        <begin position="1"/>
        <end position="22"/>
    </location>
</feature>
<accession>A0A0G4FF41</accession>
<feature type="region of interest" description="Disordered" evidence="1">
    <location>
        <begin position="145"/>
        <end position="187"/>
    </location>
</feature>
<proteinExistence type="predicted"/>
<dbReference type="AlphaFoldDB" id="A0A0G4FF41"/>
<sequence>MGSNQPPPRPPRPSHAPGLSFSPTWCQMPVEMADRPRTMVVPKGKSVMDMLPYVAPEYFVKRRIDESDYRYLRMEGRTGEGAVVKTHATNPEQPFNTVGDYKKVLANLGDPETVVVIGWERAADDTPIGDTGKTEDNPVVFRRVVLPPPPTTHTPREVVSNVDTEDAAGGVAPQRATQREPRHHSSL</sequence>
<dbReference type="InParanoid" id="A0A0G4FF41"/>